<keyword evidence="3" id="KW-1185">Reference proteome</keyword>
<proteinExistence type="predicted"/>
<feature type="domain" description="SiaC family regulatory phosphoprotein" evidence="1">
    <location>
        <begin position="6"/>
        <end position="125"/>
    </location>
</feature>
<evidence type="ECO:0000313" key="3">
    <source>
        <dbReference type="Proteomes" id="UP000663722"/>
    </source>
</evidence>
<dbReference type="RefSeq" id="WP_207681865.1">
    <property type="nucleotide sequence ID" value="NZ_CP061800.1"/>
</dbReference>
<dbReference type="AlphaFoldDB" id="A0A975BIQ7"/>
<accession>A0A975BIQ7</accession>
<sequence length="128" mass="15111">MDQLRIEATKRTPDIFFDCQNNLLEIRGRSYPADISEYYTPVFSWLEEYLEQLDDKKCTVNIDLTYFNSSSSKTLLDFFTMLEEAVRKGKSISVNWIYDAEDEDNLEYGEDFQEDLELLTFNLVQKEG</sequence>
<gene>
    <name evidence="2" type="ORF">dnm_020960</name>
</gene>
<protein>
    <submittedName>
        <fullName evidence="2">DUF1987</fullName>
    </submittedName>
</protein>
<dbReference type="KEGG" id="dmm:dnm_020960"/>
<dbReference type="Proteomes" id="UP000663722">
    <property type="component" value="Chromosome"/>
</dbReference>
<evidence type="ECO:0000259" key="1">
    <source>
        <dbReference type="Pfam" id="PF09345"/>
    </source>
</evidence>
<organism evidence="2 3">
    <name type="scientific">Desulfonema magnum</name>
    <dbReference type="NCBI Taxonomy" id="45655"/>
    <lineage>
        <taxon>Bacteria</taxon>
        <taxon>Pseudomonadati</taxon>
        <taxon>Thermodesulfobacteriota</taxon>
        <taxon>Desulfobacteria</taxon>
        <taxon>Desulfobacterales</taxon>
        <taxon>Desulfococcaceae</taxon>
        <taxon>Desulfonema</taxon>
    </lineage>
</organism>
<dbReference type="Pfam" id="PF09345">
    <property type="entry name" value="SiaC"/>
    <property type="match status" value="1"/>
</dbReference>
<dbReference type="InterPro" id="IPR018530">
    <property type="entry name" value="SiaC"/>
</dbReference>
<name>A0A975BIQ7_9BACT</name>
<dbReference type="EMBL" id="CP061800">
    <property type="protein sequence ID" value="QTA86078.1"/>
    <property type="molecule type" value="Genomic_DNA"/>
</dbReference>
<evidence type="ECO:0000313" key="2">
    <source>
        <dbReference type="EMBL" id="QTA86078.1"/>
    </source>
</evidence>
<reference evidence="2" key="1">
    <citation type="journal article" date="2021" name="Microb. Physiol.">
        <title>Proteogenomic Insights into the Physiology of Marine, Sulfate-Reducing, Filamentous Desulfonema limicola and Desulfonema magnum.</title>
        <authorList>
            <person name="Schnaars V."/>
            <person name="Wohlbrand L."/>
            <person name="Scheve S."/>
            <person name="Hinrichs C."/>
            <person name="Reinhardt R."/>
            <person name="Rabus R."/>
        </authorList>
    </citation>
    <scope>NUCLEOTIDE SEQUENCE</scope>
    <source>
        <strain evidence="2">4be13</strain>
    </source>
</reference>